<comment type="caution">
    <text evidence="1">The sequence shown here is derived from an EMBL/GenBank/DDBJ whole genome shotgun (WGS) entry which is preliminary data.</text>
</comment>
<accession>A0A0V1H100</accession>
<dbReference type="EMBL" id="JYDP01000170">
    <property type="protein sequence ID" value="KRZ04203.1"/>
    <property type="molecule type" value="Genomic_DNA"/>
</dbReference>
<dbReference type="Proteomes" id="UP000055024">
    <property type="component" value="Unassembled WGS sequence"/>
</dbReference>
<proteinExistence type="predicted"/>
<dbReference type="AlphaFoldDB" id="A0A0V1H100"/>
<gene>
    <name evidence="1" type="ORF">T11_8472</name>
</gene>
<evidence type="ECO:0000313" key="1">
    <source>
        <dbReference type="EMBL" id="KRZ04203.1"/>
    </source>
</evidence>
<sequence length="61" mass="7220">MYGKEIPNTLDNTSASSEQAYQKFLRKKMFHCARMKENYQNSTENLEVLEEGFHLTRHPNI</sequence>
<keyword evidence="2" id="KW-1185">Reference proteome</keyword>
<protein>
    <submittedName>
        <fullName evidence="1">Uncharacterized protein</fullName>
    </submittedName>
</protein>
<evidence type="ECO:0000313" key="2">
    <source>
        <dbReference type="Proteomes" id="UP000055024"/>
    </source>
</evidence>
<name>A0A0V1H100_9BILA</name>
<organism evidence="1 2">
    <name type="scientific">Trichinella zimbabwensis</name>
    <dbReference type="NCBI Taxonomy" id="268475"/>
    <lineage>
        <taxon>Eukaryota</taxon>
        <taxon>Metazoa</taxon>
        <taxon>Ecdysozoa</taxon>
        <taxon>Nematoda</taxon>
        <taxon>Enoplea</taxon>
        <taxon>Dorylaimia</taxon>
        <taxon>Trichinellida</taxon>
        <taxon>Trichinellidae</taxon>
        <taxon>Trichinella</taxon>
    </lineage>
</organism>
<reference evidence="1 2" key="1">
    <citation type="submission" date="2015-01" db="EMBL/GenBank/DDBJ databases">
        <title>Evolution of Trichinella species and genotypes.</title>
        <authorList>
            <person name="Korhonen P.K."/>
            <person name="Edoardo P."/>
            <person name="Giuseppe L.R."/>
            <person name="Gasser R.B."/>
        </authorList>
    </citation>
    <scope>NUCLEOTIDE SEQUENCE [LARGE SCALE GENOMIC DNA]</scope>
    <source>
        <strain evidence="1">ISS1029</strain>
    </source>
</reference>